<evidence type="ECO:0000313" key="3">
    <source>
        <dbReference type="Proteomes" id="UP001518140"/>
    </source>
</evidence>
<evidence type="ECO:0008006" key="4">
    <source>
        <dbReference type="Google" id="ProtNLM"/>
    </source>
</evidence>
<keyword evidence="1" id="KW-0732">Signal</keyword>
<dbReference type="Proteomes" id="UP001518140">
    <property type="component" value="Unassembled WGS sequence"/>
</dbReference>
<organism evidence="2 3">
    <name type="scientific">Streptomyces ureilyticus</name>
    <dbReference type="NCBI Taxonomy" id="1775131"/>
    <lineage>
        <taxon>Bacteria</taxon>
        <taxon>Bacillati</taxon>
        <taxon>Actinomycetota</taxon>
        <taxon>Actinomycetes</taxon>
        <taxon>Kitasatosporales</taxon>
        <taxon>Streptomycetaceae</taxon>
        <taxon>Streptomyces</taxon>
    </lineage>
</organism>
<evidence type="ECO:0000313" key="2">
    <source>
        <dbReference type="EMBL" id="NGO41170.1"/>
    </source>
</evidence>
<gene>
    <name evidence="2" type="ORF">G6048_02980</name>
</gene>
<dbReference type="RefSeq" id="WP_165337828.1">
    <property type="nucleotide sequence ID" value="NZ_JAAKZX010000006.1"/>
</dbReference>
<name>A0ABX0DH20_9ACTN</name>
<dbReference type="EMBL" id="JAAKZX010000006">
    <property type="protein sequence ID" value="NGO41170.1"/>
    <property type="molecule type" value="Genomic_DNA"/>
</dbReference>
<sequence>MCNKQRSLLGVFGALLLALVAVFAAGPAQAAVPPDRDLNQVLTLPAAPASTLSAAAVSPTITPAVRTEHGRPGDDYTCPSGNLCLVVWDPTTVDYKVFFLYTCQLYALHYWQGWGNFYDAQTGGVTSYFYDQNMGELRRFTPEGSHNIDQNWDPVWYVRNC</sequence>
<feature type="signal peptide" evidence="1">
    <location>
        <begin position="1"/>
        <end position="30"/>
    </location>
</feature>
<accession>A0ABX0DH20</accession>
<proteinExistence type="predicted"/>
<evidence type="ECO:0000256" key="1">
    <source>
        <dbReference type="SAM" id="SignalP"/>
    </source>
</evidence>
<comment type="caution">
    <text evidence="2">The sequence shown here is derived from an EMBL/GenBank/DDBJ whole genome shotgun (WGS) entry which is preliminary data.</text>
</comment>
<feature type="chain" id="PRO_5047543710" description="Peptidase inhibitor family I36" evidence="1">
    <location>
        <begin position="31"/>
        <end position="161"/>
    </location>
</feature>
<protein>
    <recommendedName>
        <fullName evidence="4">Peptidase inhibitor family I36</fullName>
    </recommendedName>
</protein>
<keyword evidence="3" id="KW-1185">Reference proteome</keyword>
<reference evidence="2 3" key="1">
    <citation type="submission" date="2020-02" db="EMBL/GenBank/DDBJ databases">
        <title>Whole-genome analyses of novel actinobacteria.</title>
        <authorList>
            <person name="Sahin N."/>
            <person name="Tokatli A."/>
        </authorList>
    </citation>
    <scope>NUCLEOTIDE SEQUENCE [LARGE SCALE GENOMIC DNA]</scope>
    <source>
        <strain evidence="2 3">YC419</strain>
    </source>
</reference>